<dbReference type="PATRIC" id="fig|49547.3.peg.1554"/>
<dbReference type="Proteomes" id="UP000077245">
    <property type="component" value="Unassembled WGS sequence"/>
</dbReference>
<organism evidence="3 4">
    <name type="scientific">Methanobrevibacter curvatus</name>
    <dbReference type="NCBI Taxonomy" id="49547"/>
    <lineage>
        <taxon>Archaea</taxon>
        <taxon>Methanobacteriati</taxon>
        <taxon>Methanobacteriota</taxon>
        <taxon>Methanomada group</taxon>
        <taxon>Methanobacteria</taxon>
        <taxon>Methanobacteriales</taxon>
        <taxon>Methanobacteriaceae</taxon>
        <taxon>Methanobrevibacter</taxon>
    </lineage>
</organism>
<reference evidence="3 4" key="1">
    <citation type="submission" date="2016-04" db="EMBL/GenBank/DDBJ databases">
        <title>Genome sequence of Methanobrevibacter curvatus DSM 11111.</title>
        <authorList>
            <person name="Poehlein A."/>
            <person name="Seedorf H."/>
            <person name="Daniel R."/>
        </authorList>
    </citation>
    <scope>NUCLEOTIDE SEQUENCE [LARGE SCALE GENOMIC DNA]</scope>
    <source>
        <strain evidence="3 4">DSM 11111</strain>
    </source>
</reference>
<keyword evidence="4" id="KW-1185">Reference proteome</keyword>
<dbReference type="CDD" id="cd00293">
    <property type="entry name" value="USP-like"/>
    <property type="match status" value="1"/>
</dbReference>
<dbReference type="Pfam" id="PF00582">
    <property type="entry name" value="Usp"/>
    <property type="match status" value="1"/>
</dbReference>
<proteinExistence type="inferred from homology"/>
<evidence type="ECO:0000313" key="4">
    <source>
        <dbReference type="Proteomes" id="UP000077245"/>
    </source>
</evidence>
<dbReference type="AlphaFoldDB" id="A0A165ZUH8"/>
<evidence type="ECO:0000259" key="2">
    <source>
        <dbReference type="Pfam" id="PF00582"/>
    </source>
</evidence>
<accession>A0A165ZUH8</accession>
<feature type="domain" description="UspA" evidence="2">
    <location>
        <begin position="1"/>
        <end position="143"/>
    </location>
</feature>
<comment type="similarity">
    <text evidence="1">Belongs to the universal stress protein A family.</text>
</comment>
<protein>
    <submittedName>
        <fullName evidence="3">TRAP-T-associated universal stress protein TeaD</fullName>
    </submittedName>
</protein>
<dbReference type="OrthoDB" id="105697at2157"/>
<sequence>MYKKILFTTDGSSYAEKAAEHAKFLAKSSGAELIALSVIEINFYIGIPEDDSVKNLKNILRKKAEAVLEDFEKSVNSDGNEVKVTKIISEGSPAANILDTIVTEEIDVAVIGSSGKTGLSRFIIGSVAEKVIKSASCSVLVVH</sequence>
<dbReference type="PANTHER" id="PTHR46268:SF6">
    <property type="entry name" value="UNIVERSAL STRESS PROTEIN UP12"/>
    <property type="match status" value="1"/>
</dbReference>
<evidence type="ECO:0000313" key="3">
    <source>
        <dbReference type="EMBL" id="KZX11181.1"/>
    </source>
</evidence>
<dbReference type="Gene3D" id="3.40.50.620">
    <property type="entry name" value="HUPs"/>
    <property type="match status" value="1"/>
</dbReference>
<dbReference type="SUPFAM" id="SSF52402">
    <property type="entry name" value="Adenine nucleotide alpha hydrolases-like"/>
    <property type="match status" value="1"/>
</dbReference>
<dbReference type="PRINTS" id="PR01438">
    <property type="entry name" value="UNVRSLSTRESS"/>
</dbReference>
<dbReference type="InterPro" id="IPR006016">
    <property type="entry name" value="UspA"/>
</dbReference>
<gene>
    <name evidence="3" type="primary">teaD_2</name>
    <name evidence="3" type="ORF">MBCUR_14530</name>
</gene>
<dbReference type="PANTHER" id="PTHR46268">
    <property type="entry name" value="STRESS RESPONSE PROTEIN NHAX"/>
    <property type="match status" value="1"/>
</dbReference>
<dbReference type="STRING" id="49547.MBCUR_14530"/>
<comment type="caution">
    <text evidence="3">The sequence shown here is derived from an EMBL/GenBank/DDBJ whole genome shotgun (WGS) entry which is preliminary data.</text>
</comment>
<evidence type="ECO:0000256" key="1">
    <source>
        <dbReference type="ARBA" id="ARBA00008791"/>
    </source>
</evidence>
<dbReference type="RefSeq" id="WP_067092070.1">
    <property type="nucleotide sequence ID" value="NZ_LWMV01000191.1"/>
</dbReference>
<name>A0A165ZUH8_9EURY</name>
<dbReference type="InterPro" id="IPR006015">
    <property type="entry name" value="Universal_stress_UspA"/>
</dbReference>
<dbReference type="InterPro" id="IPR014729">
    <property type="entry name" value="Rossmann-like_a/b/a_fold"/>
</dbReference>
<dbReference type="EMBL" id="LWMV01000191">
    <property type="protein sequence ID" value="KZX11181.1"/>
    <property type="molecule type" value="Genomic_DNA"/>
</dbReference>